<evidence type="ECO:0000256" key="2">
    <source>
        <dbReference type="ARBA" id="ARBA00022729"/>
    </source>
</evidence>
<sequence>MDKNRTGVLILLLILLKVLGPTEASCSCKDQTYCNCQLQGGNQRLTMNLFYNAISDIQPGTFKALSQLTMLVLHSNKLTRLTSNMFTGMGNLVELQLHKNNINEIQAGVFTDLSSVPTPNITVVLPSGLNVTVESEWGETVVVNDTVTINITVDAVALSQLQMLVLHSNKLTRLTSNMFTGMGNLVELQLHKNNINEIQAGTFSSMWQLSLLNLNFNKLTNLRSGMFTGLGNLKILQLAENDIITS</sequence>
<feature type="signal peptide" evidence="4">
    <location>
        <begin position="1"/>
        <end position="24"/>
    </location>
</feature>
<organism evidence="5 6">
    <name type="scientific">Branchiostoma belcheri</name>
    <name type="common">Amphioxus</name>
    <dbReference type="NCBI Taxonomy" id="7741"/>
    <lineage>
        <taxon>Eukaryota</taxon>
        <taxon>Metazoa</taxon>
        <taxon>Chordata</taxon>
        <taxon>Cephalochordata</taxon>
        <taxon>Leptocardii</taxon>
        <taxon>Amphioxiformes</taxon>
        <taxon>Branchiostomatidae</taxon>
        <taxon>Branchiostoma</taxon>
    </lineage>
</organism>
<keyword evidence="1" id="KW-0433">Leucine-rich repeat</keyword>
<dbReference type="OrthoDB" id="676979at2759"/>
<dbReference type="KEGG" id="bbel:109471398"/>
<dbReference type="Gene3D" id="3.80.10.10">
    <property type="entry name" value="Ribonuclease Inhibitor"/>
    <property type="match status" value="2"/>
</dbReference>
<gene>
    <name evidence="6" type="primary">LOC109471398</name>
</gene>
<dbReference type="InterPro" id="IPR001611">
    <property type="entry name" value="Leu-rich_rpt"/>
</dbReference>
<dbReference type="SMART" id="SM00369">
    <property type="entry name" value="LRR_TYP"/>
    <property type="match status" value="5"/>
</dbReference>
<evidence type="ECO:0000256" key="4">
    <source>
        <dbReference type="SAM" id="SignalP"/>
    </source>
</evidence>
<keyword evidence="3" id="KW-0677">Repeat</keyword>
<dbReference type="PANTHER" id="PTHR24373">
    <property type="entry name" value="SLIT RELATED LEUCINE-RICH REPEAT NEURONAL PROTEIN"/>
    <property type="match status" value="1"/>
</dbReference>
<dbReference type="InterPro" id="IPR050328">
    <property type="entry name" value="Dev_Immune_Receptor"/>
</dbReference>
<reference evidence="6" key="1">
    <citation type="submission" date="2025-08" db="UniProtKB">
        <authorList>
            <consortium name="RefSeq"/>
        </authorList>
    </citation>
    <scope>IDENTIFICATION</scope>
    <source>
        <tissue evidence="6">Gonad</tissue>
    </source>
</reference>
<dbReference type="GO" id="GO:0005615">
    <property type="term" value="C:extracellular space"/>
    <property type="evidence" value="ECO:0007669"/>
    <property type="project" value="TreeGrafter"/>
</dbReference>
<evidence type="ECO:0000313" key="6">
    <source>
        <dbReference type="RefSeq" id="XP_019626244.1"/>
    </source>
</evidence>
<accession>A0A6P4YWX3</accession>
<dbReference type="PANTHER" id="PTHR24373:SF383">
    <property type="entry name" value="LEUCINE-RICH REPEAT-CONTAINING PROTEIN 15-LIKE"/>
    <property type="match status" value="1"/>
</dbReference>
<proteinExistence type="predicted"/>
<dbReference type="Pfam" id="PF13855">
    <property type="entry name" value="LRR_8"/>
    <property type="match status" value="2"/>
</dbReference>
<evidence type="ECO:0000256" key="1">
    <source>
        <dbReference type="ARBA" id="ARBA00022614"/>
    </source>
</evidence>
<feature type="chain" id="PRO_5027879495" evidence="4">
    <location>
        <begin position="25"/>
        <end position="246"/>
    </location>
</feature>
<name>A0A6P4YWX3_BRABE</name>
<dbReference type="SUPFAM" id="SSF52058">
    <property type="entry name" value="L domain-like"/>
    <property type="match status" value="1"/>
</dbReference>
<protein>
    <submittedName>
        <fullName evidence="6">Leucine-rich repeat-containing protein 15-like</fullName>
    </submittedName>
</protein>
<evidence type="ECO:0000313" key="5">
    <source>
        <dbReference type="Proteomes" id="UP000515135"/>
    </source>
</evidence>
<dbReference type="GO" id="GO:0031012">
    <property type="term" value="C:extracellular matrix"/>
    <property type="evidence" value="ECO:0007669"/>
    <property type="project" value="TreeGrafter"/>
</dbReference>
<dbReference type="InterPro" id="IPR003591">
    <property type="entry name" value="Leu-rich_rpt_typical-subtyp"/>
</dbReference>
<dbReference type="AlphaFoldDB" id="A0A6P4YWX3"/>
<dbReference type="InterPro" id="IPR032675">
    <property type="entry name" value="LRR_dom_sf"/>
</dbReference>
<dbReference type="GeneID" id="109471398"/>
<evidence type="ECO:0000256" key="3">
    <source>
        <dbReference type="ARBA" id="ARBA00022737"/>
    </source>
</evidence>
<dbReference type="Proteomes" id="UP000515135">
    <property type="component" value="Unplaced"/>
</dbReference>
<keyword evidence="5" id="KW-1185">Reference proteome</keyword>
<keyword evidence="2 4" id="KW-0732">Signal</keyword>
<dbReference type="RefSeq" id="XP_019626244.1">
    <property type="nucleotide sequence ID" value="XM_019770685.1"/>
</dbReference>